<dbReference type="InParanoid" id="E4ZX78"/>
<dbReference type="EMBL" id="FP929127">
    <property type="protein sequence ID" value="CBX95288.1"/>
    <property type="molecule type" value="Genomic_DNA"/>
</dbReference>
<proteinExistence type="predicted"/>
<dbReference type="Proteomes" id="UP000002668">
    <property type="component" value="Genome"/>
</dbReference>
<evidence type="ECO:0000313" key="3">
    <source>
        <dbReference type="Proteomes" id="UP000002668"/>
    </source>
</evidence>
<evidence type="ECO:0000259" key="1">
    <source>
        <dbReference type="Pfam" id="PF24864"/>
    </source>
</evidence>
<organism evidence="3">
    <name type="scientific">Leptosphaeria maculans (strain JN3 / isolate v23.1.3 / race Av1-4-5-6-7-8)</name>
    <name type="common">Blackleg fungus</name>
    <name type="synonym">Phoma lingam</name>
    <dbReference type="NCBI Taxonomy" id="985895"/>
    <lineage>
        <taxon>Eukaryota</taxon>
        <taxon>Fungi</taxon>
        <taxon>Dikarya</taxon>
        <taxon>Ascomycota</taxon>
        <taxon>Pezizomycotina</taxon>
        <taxon>Dothideomycetes</taxon>
        <taxon>Pleosporomycetidae</taxon>
        <taxon>Pleosporales</taxon>
        <taxon>Pleosporineae</taxon>
        <taxon>Leptosphaeriaceae</taxon>
        <taxon>Plenodomus</taxon>
        <taxon>Plenodomus lingam/Leptosphaeria maculans species complex</taxon>
    </lineage>
</organism>
<dbReference type="HOGENOM" id="CLU_1245569_0_0_1"/>
<feature type="domain" description="DUF7730" evidence="1">
    <location>
        <begin position="34"/>
        <end position="182"/>
    </location>
</feature>
<keyword evidence="3" id="KW-1185">Reference proteome</keyword>
<protein>
    <submittedName>
        <fullName evidence="2">Predicted protein</fullName>
    </submittedName>
</protein>
<dbReference type="PANTHER" id="PTHR38790">
    <property type="entry name" value="2EXR DOMAIN-CONTAINING PROTEIN-RELATED"/>
    <property type="match status" value="1"/>
</dbReference>
<evidence type="ECO:0000313" key="2">
    <source>
        <dbReference type="EMBL" id="CBX95288.1"/>
    </source>
</evidence>
<dbReference type="OrthoDB" id="3793866at2759"/>
<accession>E4ZX78</accession>
<dbReference type="Pfam" id="PF24864">
    <property type="entry name" value="DUF7730"/>
    <property type="match status" value="1"/>
</dbReference>
<name>E4ZX78_LEPMJ</name>
<dbReference type="InterPro" id="IPR056632">
    <property type="entry name" value="DUF7730"/>
</dbReference>
<dbReference type="GeneID" id="13288641"/>
<reference evidence="3" key="1">
    <citation type="journal article" date="2011" name="Nat. Commun.">
        <title>Effector diversification within compartments of the Leptosphaeria maculans genome affected by Repeat-Induced Point mutations.</title>
        <authorList>
            <person name="Rouxel T."/>
            <person name="Grandaubert J."/>
            <person name="Hane J.K."/>
            <person name="Hoede C."/>
            <person name="van de Wouw A.P."/>
            <person name="Couloux A."/>
            <person name="Dominguez V."/>
            <person name="Anthouard V."/>
            <person name="Bally P."/>
            <person name="Bourras S."/>
            <person name="Cozijnsen A.J."/>
            <person name="Ciuffetti L.M."/>
            <person name="Degrave A."/>
            <person name="Dilmaghani A."/>
            <person name="Duret L."/>
            <person name="Fudal I."/>
            <person name="Goodwin S.B."/>
            <person name="Gout L."/>
            <person name="Glaser N."/>
            <person name="Linglin J."/>
            <person name="Kema G.H.J."/>
            <person name="Lapalu N."/>
            <person name="Lawrence C.B."/>
            <person name="May K."/>
            <person name="Meyer M."/>
            <person name="Ollivier B."/>
            <person name="Poulain J."/>
            <person name="Schoch C.L."/>
            <person name="Simon A."/>
            <person name="Spatafora J.W."/>
            <person name="Stachowiak A."/>
            <person name="Turgeon B.G."/>
            <person name="Tyler B.M."/>
            <person name="Vincent D."/>
            <person name="Weissenbach J."/>
            <person name="Amselem J."/>
            <person name="Quesneville H."/>
            <person name="Oliver R.P."/>
            <person name="Wincker P."/>
            <person name="Balesdent M.-H."/>
            <person name="Howlett B.J."/>
        </authorList>
    </citation>
    <scope>NUCLEOTIDE SEQUENCE [LARGE SCALE GENOMIC DNA]</scope>
    <source>
        <strain evidence="3">JN3 / isolate v23.1.3 / race Av1-4-5-6-7-8</strain>
    </source>
</reference>
<gene>
    <name evidence="2" type="ORF">LEMA_P024400.1</name>
</gene>
<dbReference type="RefSeq" id="XP_003838767.1">
    <property type="nucleotide sequence ID" value="XM_003838719.1"/>
</dbReference>
<sequence length="222" mass="25094">MTDIDIQGLKTKLAARRQMSAQLQKRCDAITVRNQQVSPFFRVLPGEIRNIIYHLVIAGAVAQEDHLKCTDDSCEECSSRALSWKFMADKHPGRFTGLLAASRQVHAETQHLHFKLNEFTIKFKEMGKTIGRMIPMQRNLLVTLRLSLAADKCHSVDLPRQDLSKIEMLELAFADLSSLRGLNHVVIVGHRQEEDKVSMKDVAKVIKASFGARTTPLQITFE</sequence>
<dbReference type="VEuPathDB" id="FungiDB:LEMA_P024400.1"/>
<dbReference type="AlphaFoldDB" id="E4ZX78"/>
<dbReference type="PANTHER" id="PTHR38790:SF4">
    <property type="entry name" value="2EXR DOMAIN-CONTAINING PROTEIN"/>
    <property type="match status" value="1"/>
</dbReference>